<feature type="region of interest" description="Disordered" evidence="1">
    <location>
        <begin position="601"/>
        <end position="643"/>
    </location>
</feature>
<comment type="caution">
    <text evidence="2">The sequence shown here is derived from an EMBL/GenBank/DDBJ whole genome shotgun (WGS) entry which is preliminary data.</text>
</comment>
<evidence type="ECO:0008006" key="4">
    <source>
        <dbReference type="Google" id="ProtNLM"/>
    </source>
</evidence>
<feature type="region of interest" description="Disordered" evidence="1">
    <location>
        <begin position="652"/>
        <end position="671"/>
    </location>
</feature>
<feature type="compositionally biased region" description="Basic and acidic residues" evidence="1">
    <location>
        <begin position="659"/>
        <end position="669"/>
    </location>
</feature>
<feature type="compositionally biased region" description="Low complexity" evidence="1">
    <location>
        <begin position="989"/>
        <end position="1002"/>
    </location>
</feature>
<keyword evidence="3" id="KW-1185">Reference proteome</keyword>
<feature type="compositionally biased region" description="Basic and acidic residues" evidence="1">
    <location>
        <begin position="633"/>
        <end position="642"/>
    </location>
</feature>
<feature type="compositionally biased region" description="Polar residues" evidence="1">
    <location>
        <begin position="185"/>
        <end position="201"/>
    </location>
</feature>
<feature type="region of interest" description="Disordered" evidence="1">
    <location>
        <begin position="287"/>
        <end position="319"/>
    </location>
</feature>
<dbReference type="Proteomes" id="UP001301958">
    <property type="component" value="Unassembled WGS sequence"/>
</dbReference>
<feature type="region of interest" description="Disordered" evidence="1">
    <location>
        <begin position="438"/>
        <end position="494"/>
    </location>
</feature>
<name>A0AAN7BV86_9PEZI</name>
<proteinExistence type="predicted"/>
<feature type="region of interest" description="Disordered" evidence="1">
    <location>
        <begin position="694"/>
        <end position="715"/>
    </location>
</feature>
<evidence type="ECO:0000256" key="1">
    <source>
        <dbReference type="SAM" id="MobiDB-lite"/>
    </source>
</evidence>
<protein>
    <recommendedName>
        <fullName evidence="4">Zinc knuckle CX2CX3GHX4C domain-containing protein</fullName>
    </recommendedName>
</protein>
<organism evidence="2 3">
    <name type="scientific">Podospora fimiseda</name>
    <dbReference type="NCBI Taxonomy" id="252190"/>
    <lineage>
        <taxon>Eukaryota</taxon>
        <taxon>Fungi</taxon>
        <taxon>Dikarya</taxon>
        <taxon>Ascomycota</taxon>
        <taxon>Pezizomycotina</taxon>
        <taxon>Sordariomycetes</taxon>
        <taxon>Sordariomycetidae</taxon>
        <taxon>Sordariales</taxon>
        <taxon>Podosporaceae</taxon>
        <taxon>Podospora</taxon>
    </lineage>
</organism>
<evidence type="ECO:0000313" key="3">
    <source>
        <dbReference type="Proteomes" id="UP001301958"/>
    </source>
</evidence>
<feature type="compositionally biased region" description="Polar residues" evidence="1">
    <location>
        <begin position="701"/>
        <end position="715"/>
    </location>
</feature>
<accession>A0AAN7BV86</accession>
<reference evidence="2" key="2">
    <citation type="submission" date="2023-05" db="EMBL/GenBank/DDBJ databases">
        <authorList>
            <consortium name="Lawrence Berkeley National Laboratory"/>
            <person name="Steindorff A."/>
            <person name="Hensen N."/>
            <person name="Bonometti L."/>
            <person name="Westerberg I."/>
            <person name="Brannstrom I.O."/>
            <person name="Guillou S."/>
            <person name="Cros-Aarteil S."/>
            <person name="Calhoun S."/>
            <person name="Haridas S."/>
            <person name="Kuo A."/>
            <person name="Mondo S."/>
            <person name="Pangilinan J."/>
            <person name="Riley R."/>
            <person name="Labutti K."/>
            <person name="Andreopoulos B."/>
            <person name="Lipzen A."/>
            <person name="Chen C."/>
            <person name="Yanf M."/>
            <person name="Daum C."/>
            <person name="Ng V."/>
            <person name="Clum A."/>
            <person name="Ohm R."/>
            <person name="Martin F."/>
            <person name="Silar P."/>
            <person name="Natvig D."/>
            <person name="Lalanne C."/>
            <person name="Gautier V."/>
            <person name="Ament-Velasquez S.L."/>
            <person name="Kruys A."/>
            <person name="Hutchinson M.I."/>
            <person name="Powell A.J."/>
            <person name="Barry K."/>
            <person name="Miller A.N."/>
            <person name="Grigoriev I.V."/>
            <person name="Debuchy R."/>
            <person name="Gladieux P."/>
            <person name="Thoren M.H."/>
            <person name="Johannesson H."/>
        </authorList>
    </citation>
    <scope>NUCLEOTIDE SEQUENCE</scope>
    <source>
        <strain evidence="2">CBS 990.96</strain>
    </source>
</reference>
<dbReference type="Gene3D" id="4.10.60.10">
    <property type="entry name" value="Zinc finger, CCHC-type"/>
    <property type="match status" value="1"/>
</dbReference>
<feature type="region of interest" description="Disordered" evidence="1">
    <location>
        <begin position="973"/>
        <end position="1002"/>
    </location>
</feature>
<dbReference type="AlphaFoldDB" id="A0AAN7BV86"/>
<reference evidence="2" key="1">
    <citation type="journal article" date="2023" name="Mol. Phylogenet. Evol.">
        <title>Genome-scale phylogeny and comparative genomics of the fungal order Sordariales.</title>
        <authorList>
            <person name="Hensen N."/>
            <person name="Bonometti L."/>
            <person name="Westerberg I."/>
            <person name="Brannstrom I.O."/>
            <person name="Guillou S."/>
            <person name="Cros-Aarteil S."/>
            <person name="Calhoun S."/>
            <person name="Haridas S."/>
            <person name="Kuo A."/>
            <person name="Mondo S."/>
            <person name="Pangilinan J."/>
            <person name="Riley R."/>
            <person name="LaButti K."/>
            <person name="Andreopoulos B."/>
            <person name="Lipzen A."/>
            <person name="Chen C."/>
            <person name="Yan M."/>
            <person name="Daum C."/>
            <person name="Ng V."/>
            <person name="Clum A."/>
            <person name="Steindorff A."/>
            <person name="Ohm R.A."/>
            <person name="Martin F."/>
            <person name="Silar P."/>
            <person name="Natvig D.O."/>
            <person name="Lalanne C."/>
            <person name="Gautier V."/>
            <person name="Ament-Velasquez S.L."/>
            <person name="Kruys A."/>
            <person name="Hutchinson M.I."/>
            <person name="Powell A.J."/>
            <person name="Barry K."/>
            <person name="Miller A.N."/>
            <person name="Grigoriev I.V."/>
            <person name="Debuchy R."/>
            <person name="Gladieux P."/>
            <person name="Hiltunen Thoren M."/>
            <person name="Johannesson H."/>
        </authorList>
    </citation>
    <scope>NUCLEOTIDE SEQUENCE</scope>
    <source>
        <strain evidence="2">CBS 990.96</strain>
    </source>
</reference>
<evidence type="ECO:0000313" key="2">
    <source>
        <dbReference type="EMBL" id="KAK4230081.1"/>
    </source>
</evidence>
<gene>
    <name evidence="2" type="ORF">QBC38DRAFT_63481</name>
</gene>
<feature type="compositionally biased region" description="Polar residues" evidence="1">
    <location>
        <begin position="454"/>
        <end position="469"/>
    </location>
</feature>
<feature type="compositionally biased region" description="Basic residues" evidence="1">
    <location>
        <begin position="202"/>
        <end position="214"/>
    </location>
</feature>
<feature type="compositionally biased region" description="Basic residues" evidence="1">
    <location>
        <begin position="483"/>
        <end position="492"/>
    </location>
</feature>
<sequence>MPAIMDHRDRIRQDRELLGRENFSSFTLDEFLHEIDLKYPTQISKKRVLLLFVTWLHDCLLSCLVNSRDLDKSENTLLRPKIQEWLSFLRKCNNSDQIIRDTFKEWQRDEALKRDRDYQIKLKTIDIEFDYVLEQFPSTTSVPSSASARAPAVDATYHGTIHPDRMKIHKFPYEEGELDEDDDNVQVQTPSAGDTFPSNLGTRHKKKRKQKNGAKKTDPVSFLTGSNRMVFDDNMSAFTAGWRMMSHNASSQQKHKQPLQTNAAIDSKRSLSTVGGYQATQLSPAIGSGSMVADQRSSSSVTDVIAGGPKSNEHPNTDGVTPMIHPQRMMMLESTDIDQNMEPDESPKLASDLSFLTGTNRMVLQDAAIRPKRGYRSPALDASFEPTQEPSGTQRYQTVAGNKTRLPAFGDRYRNKVEAVNDNGSLSVHPDRLMILDEYKPSPAGSDPAPLDSEPTQSPSGLSFLTGSNRMVFDKDAPPSTTKPRKKARQKAKASEWTFDVKKRAFNEDIFRRHVDEEDDVGHYSKKPRVGDRVCQLCGGDHFLAKDCPAKLDPHDGSAPYKTYKCGLCQAVGSHYTLDCPQKFVSLKEKSDDYWATWRGGHQPSASKSDSVDDLGLQSTSEKGTRASFSEPHGFRTPDDVSRGGISVKRLAKRPKASISHDGHGKDRGWSTIHVGAQDDVIFLSENRNEGRLSYHDVGNGSASASPTSNGPGAALSTTSVIQATVVGGSEGDRMVETKRREEQLDGLVSELILLESTKSTWLLRGEIDSNKTEIAQLSDENAGNGQLFLIHRRDPPWNPVILELFKGKKIKWIPRTRRPRAVDYITFAADAEDAPQDQYKEKGIGLDTVMEDVDWGMEVDCPEQPHHSVEEEQAQGVAYPEPKMDVDEYLQPSAQGQWAIAGESMDVMVEDDQPHNTDGVAAAAWTLDIGSPGQQDAEKAGLLSRSGKSVTTYEAEAFVYLTIDDEHNDIISTDRDDDHVMTTNEDTAAPASEYAPAAHDH</sequence>
<dbReference type="EMBL" id="MU865302">
    <property type="protein sequence ID" value="KAK4230081.1"/>
    <property type="molecule type" value="Genomic_DNA"/>
</dbReference>
<feature type="region of interest" description="Disordered" evidence="1">
    <location>
        <begin position="178"/>
        <end position="221"/>
    </location>
</feature>